<organism evidence="2 3">
    <name type="scientific">Aromatoleum aromaticum (strain DSM 19018 / LMG 30748 / EbN1)</name>
    <name type="common">Azoarcus sp. (strain EbN1)</name>
    <dbReference type="NCBI Taxonomy" id="76114"/>
    <lineage>
        <taxon>Bacteria</taxon>
        <taxon>Pseudomonadati</taxon>
        <taxon>Pseudomonadota</taxon>
        <taxon>Betaproteobacteria</taxon>
        <taxon>Rhodocyclales</taxon>
        <taxon>Rhodocyclaceae</taxon>
        <taxon>Aromatoleum</taxon>
    </lineage>
</organism>
<evidence type="ECO:0000313" key="2">
    <source>
        <dbReference type="EMBL" id="CAI07192.1"/>
    </source>
</evidence>
<feature type="domain" description="Transposase IS66 C-terminal" evidence="1">
    <location>
        <begin position="71"/>
        <end position="107"/>
    </location>
</feature>
<dbReference type="EMBL" id="CR555306">
    <property type="protein sequence ID" value="CAI07192.1"/>
    <property type="molecule type" value="Genomic_DNA"/>
</dbReference>
<dbReference type="AlphaFoldDB" id="Q5P669"/>
<proteinExistence type="predicted"/>
<dbReference type="STRING" id="76114.ebA1941"/>
<name>Q5P669_AROAE</name>
<evidence type="ECO:0000313" key="3">
    <source>
        <dbReference type="Proteomes" id="UP000006552"/>
    </source>
</evidence>
<protein>
    <recommendedName>
        <fullName evidence="1">Transposase IS66 C-terminal domain-containing protein</fullName>
    </recommendedName>
</protein>
<dbReference type="Proteomes" id="UP000006552">
    <property type="component" value="Chromosome"/>
</dbReference>
<evidence type="ECO:0000259" key="1">
    <source>
        <dbReference type="Pfam" id="PF13817"/>
    </source>
</evidence>
<dbReference type="InterPro" id="IPR039552">
    <property type="entry name" value="IS66_C"/>
</dbReference>
<keyword evidence="3" id="KW-1185">Reference proteome</keyword>
<dbReference type="HOGENOM" id="CLU_2178348_0_0_4"/>
<accession>Q5P669</accession>
<dbReference type="KEGG" id="eba:ebA1941"/>
<sequence>MGRNEGLRTATPSFSNAGFVGMCRLRHRAWITPYRASGLVQFLLSKHFDNKKNWMFAGSEAAGKRAAVIQSLLATARANGFEPLAWLSDTLEKLPAWPNSRIDELLPIR</sequence>
<reference evidence="2 3" key="1">
    <citation type="journal article" date="2005" name="Arch. Microbiol.">
        <title>The genome sequence of an anaerobic aromatic-degrading denitrifying bacterium, strain EbN1.</title>
        <authorList>
            <person name="Rabus R."/>
            <person name="Kube M."/>
            <person name="Heider J."/>
            <person name="Beck A."/>
            <person name="Heitmann K."/>
            <person name="Widdel F."/>
            <person name="Reinhardt R."/>
        </authorList>
    </citation>
    <scope>NUCLEOTIDE SEQUENCE [LARGE SCALE GENOMIC DNA]</scope>
    <source>
        <strain evidence="2 3">EbN1</strain>
    </source>
</reference>
<gene>
    <name evidence="2" type="ORF">ebA1941</name>
</gene>
<dbReference type="Pfam" id="PF13817">
    <property type="entry name" value="DDE_Tnp_IS66_C"/>
    <property type="match status" value="1"/>
</dbReference>
<dbReference type="eggNOG" id="COG2433">
    <property type="taxonomic scope" value="Bacteria"/>
</dbReference>